<accession>A0A1T4UJ68</accession>
<proteinExistence type="predicted"/>
<dbReference type="Proteomes" id="UP000191116">
    <property type="component" value="Unassembled WGS sequence"/>
</dbReference>
<reference evidence="1 2" key="1">
    <citation type="submission" date="2017-02" db="EMBL/GenBank/DDBJ databases">
        <authorList>
            <person name="Peterson S.W."/>
        </authorList>
    </citation>
    <scope>NUCLEOTIDE SEQUENCE [LARGE SCALE GENOMIC DNA]</scope>
    <source>
        <strain evidence="1 2">CECT 9189</strain>
    </source>
</reference>
<dbReference type="EMBL" id="FUWP01000025">
    <property type="protein sequence ID" value="SKA52646.1"/>
    <property type="molecule type" value="Genomic_DNA"/>
</dbReference>
<evidence type="ECO:0000313" key="1">
    <source>
        <dbReference type="EMBL" id="SKA52646.1"/>
    </source>
</evidence>
<protein>
    <submittedName>
        <fullName evidence="1">Uncharacterized protein</fullName>
    </submittedName>
</protein>
<evidence type="ECO:0000313" key="2">
    <source>
        <dbReference type="Proteomes" id="UP000191116"/>
    </source>
</evidence>
<dbReference type="AlphaFoldDB" id="A0A1T4UJ68"/>
<name>A0A1T4UJ68_9GAMM</name>
<gene>
    <name evidence="1" type="ORF">CZ814_03318</name>
</gene>
<sequence>MGMIMSERYDISDFYGVDLAFGCHIVDALKALNPESCNHHVKAFLKRETKQQVIRGDYDSPREFIRAVRQYQKQLGKDGTREFNQARLPLINYYRPLRFETASAEYASFVEGVTGFSDDLLHQTKISISYLSLTYRVIFMAADKASVERLLLAWHMYIGNRRAGGHRFNVSYHLCGSEFEFPVVIEDTHTINTDNISQGYSEGRLFAVSVDHVVNAPVLYGHEVEIVPSMRWDLGINLLEQLAL</sequence>
<organism evidence="1 2">
    <name type="scientific">Photobacterium toruni</name>
    <dbReference type="NCBI Taxonomy" id="1935446"/>
    <lineage>
        <taxon>Bacteria</taxon>
        <taxon>Pseudomonadati</taxon>
        <taxon>Pseudomonadota</taxon>
        <taxon>Gammaproteobacteria</taxon>
        <taxon>Vibrionales</taxon>
        <taxon>Vibrionaceae</taxon>
        <taxon>Photobacterium</taxon>
    </lineage>
</organism>